<accession>A0A375I3D5</accession>
<dbReference type="RefSeq" id="WP_119715712.1">
    <property type="nucleotide sequence ID" value="NZ_OMOH01000005.1"/>
</dbReference>
<dbReference type="InterPro" id="IPR050273">
    <property type="entry name" value="GppA/Ppx_hydrolase"/>
</dbReference>
<sequence length="320" mass="33708">MRVAAIDCGTNTLRLFVAALDSDGSLRELDRRLTFVGLGEGVDATGRFTPDALQRAFRACEQYAEIIADLDCARARFVATSATRDAANREVLFEGVRERMAIEPEVISGVEESRLSFAGAVSGIRCPRNPVLVMDSGGGSTELVRGTAGCCTNGATAVTKGVSLDIGSRRLRERMLHGDPPTPAEIAGAREFVRHELDDAGLDLTGIGSFIGVAGTVTSMTALALRLHRYDRARVHGAAMSAEAVHAVTDRLLTSTIAEITCWGPVQPQRAEVLCAGALIVDEIVRRVGAAELIASEADILDGVALGLLTGGPGREPAGR</sequence>
<evidence type="ECO:0000259" key="1">
    <source>
        <dbReference type="Pfam" id="PF02541"/>
    </source>
</evidence>
<keyword evidence="3" id="KW-1185">Reference proteome</keyword>
<organism evidence="2 3">
    <name type="scientific">Propionibacterium ruminifibrarum</name>
    <dbReference type="NCBI Taxonomy" id="1962131"/>
    <lineage>
        <taxon>Bacteria</taxon>
        <taxon>Bacillati</taxon>
        <taxon>Actinomycetota</taxon>
        <taxon>Actinomycetes</taxon>
        <taxon>Propionibacteriales</taxon>
        <taxon>Propionibacteriaceae</taxon>
        <taxon>Propionibacterium</taxon>
    </lineage>
</organism>
<dbReference type="GO" id="GO:0016462">
    <property type="term" value="F:pyrophosphatase activity"/>
    <property type="evidence" value="ECO:0007669"/>
    <property type="project" value="TreeGrafter"/>
</dbReference>
<dbReference type="PANTHER" id="PTHR30005">
    <property type="entry name" value="EXOPOLYPHOSPHATASE"/>
    <property type="match status" value="1"/>
</dbReference>
<dbReference type="OrthoDB" id="9793035at2"/>
<reference evidence="3" key="1">
    <citation type="submission" date="2018-02" db="EMBL/GenBank/DDBJ databases">
        <authorList>
            <person name="Hornung B."/>
        </authorList>
    </citation>
    <scope>NUCLEOTIDE SEQUENCE [LARGE SCALE GENOMIC DNA]</scope>
</reference>
<dbReference type="Proteomes" id="UP000265962">
    <property type="component" value="Unassembled WGS sequence"/>
</dbReference>
<dbReference type="Gene3D" id="3.30.420.150">
    <property type="entry name" value="Exopolyphosphatase. Domain 2"/>
    <property type="match status" value="1"/>
</dbReference>
<gene>
    <name evidence="2" type="ORF">PROPJV5_1541</name>
</gene>
<dbReference type="PANTHER" id="PTHR30005:SF13">
    <property type="entry name" value="EXOPOLYPHOSPHATASE 2"/>
    <property type="match status" value="1"/>
</dbReference>
<proteinExistence type="predicted"/>
<protein>
    <submittedName>
        <fullName evidence="2">Ppx/GppA phosphatase family</fullName>
    </submittedName>
</protein>
<evidence type="ECO:0000313" key="2">
    <source>
        <dbReference type="EMBL" id="SPF68560.1"/>
    </source>
</evidence>
<name>A0A375I3D5_9ACTN</name>
<dbReference type="AlphaFoldDB" id="A0A375I3D5"/>
<dbReference type="InterPro" id="IPR043129">
    <property type="entry name" value="ATPase_NBD"/>
</dbReference>
<dbReference type="EMBL" id="OMOH01000005">
    <property type="protein sequence ID" value="SPF68560.1"/>
    <property type="molecule type" value="Genomic_DNA"/>
</dbReference>
<dbReference type="SUPFAM" id="SSF53067">
    <property type="entry name" value="Actin-like ATPase domain"/>
    <property type="match status" value="2"/>
</dbReference>
<dbReference type="Gene3D" id="3.30.420.40">
    <property type="match status" value="1"/>
</dbReference>
<dbReference type="InterPro" id="IPR003695">
    <property type="entry name" value="Ppx_GppA_N"/>
</dbReference>
<dbReference type="Pfam" id="PF02541">
    <property type="entry name" value="Ppx-GppA"/>
    <property type="match status" value="1"/>
</dbReference>
<evidence type="ECO:0000313" key="3">
    <source>
        <dbReference type="Proteomes" id="UP000265962"/>
    </source>
</evidence>
<feature type="domain" description="Ppx/GppA phosphatase N-terminal" evidence="1">
    <location>
        <begin position="23"/>
        <end position="309"/>
    </location>
</feature>